<dbReference type="STRING" id="420998.JDO7802_01485"/>
<gene>
    <name evidence="2" type="ORF">JDO7802_01485</name>
</gene>
<dbReference type="InterPro" id="IPR019887">
    <property type="entry name" value="Tscrpt_reg_AsnC/Lrp_C"/>
</dbReference>
<dbReference type="SUPFAM" id="SSF54909">
    <property type="entry name" value="Dimeric alpha+beta barrel"/>
    <property type="match status" value="1"/>
</dbReference>
<reference evidence="2 3" key="1">
    <citation type="submission" date="2015-07" db="EMBL/GenBank/DDBJ databases">
        <authorList>
            <person name="Noorani M."/>
        </authorList>
    </citation>
    <scope>NUCLEOTIDE SEQUENCE [LARGE SCALE GENOMIC DNA]</scope>
    <source>
        <strain evidence="2 3">CECT 7802</strain>
    </source>
</reference>
<dbReference type="RefSeq" id="WP_055084082.1">
    <property type="nucleotide sequence ID" value="NZ_CXSU01000011.1"/>
</dbReference>
<sequence length="90" mass="9525">MVLTERPVANSAGHHALLFLTIETRPCAPVLRALRAVEHVGTVWSLSGAIDAVAEVRVDDPADLSVLTDRIAALDGIGMVTSQIVLQQKG</sequence>
<accession>A0A0M6YGJ5</accession>
<evidence type="ECO:0000313" key="3">
    <source>
        <dbReference type="Proteomes" id="UP000049222"/>
    </source>
</evidence>
<organism evidence="2 3">
    <name type="scientific">Jannaschia donghaensis</name>
    <dbReference type="NCBI Taxonomy" id="420998"/>
    <lineage>
        <taxon>Bacteria</taxon>
        <taxon>Pseudomonadati</taxon>
        <taxon>Pseudomonadota</taxon>
        <taxon>Alphaproteobacteria</taxon>
        <taxon>Rhodobacterales</taxon>
        <taxon>Roseobacteraceae</taxon>
        <taxon>Jannaschia</taxon>
    </lineage>
</organism>
<name>A0A0M6YGJ5_9RHOB</name>
<proteinExistence type="predicted"/>
<keyword evidence="3" id="KW-1185">Reference proteome</keyword>
<dbReference type="EMBL" id="CXSU01000011">
    <property type="protein sequence ID" value="CTQ49471.1"/>
    <property type="molecule type" value="Genomic_DNA"/>
</dbReference>
<feature type="domain" description="Transcription regulator AsnC/Lrp ligand binding" evidence="1">
    <location>
        <begin position="22"/>
        <end position="88"/>
    </location>
</feature>
<dbReference type="InterPro" id="IPR011008">
    <property type="entry name" value="Dimeric_a/b-barrel"/>
</dbReference>
<dbReference type="Gene3D" id="3.30.70.920">
    <property type="match status" value="1"/>
</dbReference>
<dbReference type="Proteomes" id="UP000049222">
    <property type="component" value="Unassembled WGS sequence"/>
</dbReference>
<dbReference type="OrthoDB" id="9809462at2"/>
<dbReference type="Pfam" id="PF01037">
    <property type="entry name" value="AsnC_trans_reg"/>
    <property type="match status" value="1"/>
</dbReference>
<evidence type="ECO:0000259" key="1">
    <source>
        <dbReference type="Pfam" id="PF01037"/>
    </source>
</evidence>
<evidence type="ECO:0000313" key="2">
    <source>
        <dbReference type="EMBL" id="CTQ49471.1"/>
    </source>
</evidence>
<protein>
    <submittedName>
        <fullName evidence="2">AsnC family protein</fullName>
    </submittedName>
</protein>
<dbReference type="AlphaFoldDB" id="A0A0M6YGJ5"/>